<dbReference type="InterPro" id="IPR013210">
    <property type="entry name" value="LRR_N_plant-typ"/>
</dbReference>
<feature type="domain" description="Leucine-rich repeat-containing N-terminal plant-type" evidence="11">
    <location>
        <begin position="32"/>
        <end position="69"/>
    </location>
</feature>
<name>A0A6A2ZIZ7_HIBSY</name>
<comment type="caution">
    <text evidence="12">The sequence shown here is derived from an EMBL/GenBank/DDBJ whole genome shotgun (WGS) entry which is preliminary data.</text>
</comment>
<keyword evidence="3" id="KW-0433">Leucine-rich repeat</keyword>
<dbReference type="InterPro" id="IPR053211">
    <property type="entry name" value="DNA_repair-toleration"/>
</dbReference>
<keyword evidence="13" id="KW-1185">Reference proteome</keyword>
<sequence length="257" mass="27919">MAKTSFLLPLMFLLLFANYGAIFSVNSSNATTDQSALLELKSHISHDPYNLLATNWSTSISVCDWIGITGGSRHHRVTALNLSSMDFRGTIPSQLGSLSFLASLDFRHNSFHGSLPTELANLHQLKYLNFGRVPSPPPSLQLYDVSENNLAGEFPASLCNLSALSVLNLNNNSLGGTIPKCIGNFSSSLLEIDLRNNNFHGPIPCSLGELSELESLDLSSNNLHGRIPTELKNLGFLAVLNLSQNNLTGHIPQGKQF</sequence>
<evidence type="ECO:0000256" key="8">
    <source>
        <dbReference type="ARBA" id="ARBA00023136"/>
    </source>
</evidence>
<protein>
    <recommendedName>
        <fullName evidence="11">Leucine-rich repeat-containing N-terminal plant-type domain-containing protein</fullName>
    </recommendedName>
</protein>
<evidence type="ECO:0000256" key="6">
    <source>
        <dbReference type="ARBA" id="ARBA00022737"/>
    </source>
</evidence>
<dbReference type="GO" id="GO:0016020">
    <property type="term" value="C:membrane"/>
    <property type="evidence" value="ECO:0007669"/>
    <property type="project" value="UniProtKB-SubCell"/>
</dbReference>
<keyword evidence="6" id="KW-0677">Repeat</keyword>
<keyword evidence="9" id="KW-0325">Glycoprotein</keyword>
<dbReference type="Gene3D" id="3.80.10.10">
    <property type="entry name" value="Ribonuclease Inhibitor"/>
    <property type="match status" value="3"/>
</dbReference>
<dbReference type="FunFam" id="3.80.10.10:FF:000111">
    <property type="entry name" value="LRR receptor-like serine/threonine-protein kinase ERECTA"/>
    <property type="match status" value="1"/>
</dbReference>
<dbReference type="InterPro" id="IPR032675">
    <property type="entry name" value="LRR_dom_sf"/>
</dbReference>
<feature type="signal peptide" evidence="10">
    <location>
        <begin position="1"/>
        <end position="22"/>
    </location>
</feature>
<feature type="chain" id="PRO_5025515442" description="Leucine-rich repeat-containing N-terminal plant-type domain-containing protein" evidence="10">
    <location>
        <begin position="23"/>
        <end position="257"/>
    </location>
</feature>
<evidence type="ECO:0000256" key="10">
    <source>
        <dbReference type="SAM" id="SignalP"/>
    </source>
</evidence>
<evidence type="ECO:0000313" key="12">
    <source>
        <dbReference type="EMBL" id="KAE8691971.1"/>
    </source>
</evidence>
<keyword evidence="7" id="KW-1133">Transmembrane helix</keyword>
<organism evidence="12 13">
    <name type="scientific">Hibiscus syriacus</name>
    <name type="common">Rose of Sharon</name>
    <dbReference type="NCBI Taxonomy" id="106335"/>
    <lineage>
        <taxon>Eukaryota</taxon>
        <taxon>Viridiplantae</taxon>
        <taxon>Streptophyta</taxon>
        <taxon>Embryophyta</taxon>
        <taxon>Tracheophyta</taxon>
        <taxon>Spermatophyta</taxon>
        <taxon>Magnoliopsida</taxon>
        <taxon>eudicotyledons</taxon>
        <taxon>Gunneridae</taxon>
        <taxon>Pentapetalae</taxon>
        <taxon>rosids</taxon>
        <taxon>malvids</taxon>
        <taxon>Malvales</taxon>
        <taxon>Malvaceae</taxon>
        <taxon>Malvoideae</taxon>
        <taxon>Hibiscus</taxon>
    </lineage>
</organism>
<dbReference type="PANTHER" id="PTHR48060:SF21">
    <property type="entry name" value="L DOMAIN-LIKE PROTEIN"/>
    <property type="match status" value="1"/>
</dbReference>
<dbReference type="AlphaFoldDB" id="A0A6A2ZIZ7"/>
<dbReference type="PRINTS" id="PR00019">
    <property type="entry name" value="LEURICHRPT"/>
</dbReference>
<comment type="similarity">
    <text evidence="2">Belongs to the RLP family.</text>
</comment>
<dbReference type="Proteomes" id="UP000436088">
    <property type="component" value="Unassembled WGS sequence"/>
</dbReference>
<reference evidence="12" key="1">
    <citation type="submission" date="2019-09" db="EMBL/GenBank/DDBJ databases">
        <title>Draft genome information of white flower Hibiscus syriacus.</title>
        <authorList>
            <person name="Kim Y.-M."/>
        </authorList>
    </citation>
    <scope>NUCLEOTIDE SEQUENCE [LARGE SCALE GENOMIC DNA]</scope>
    <source>
        <strain evidence="12">YM2019G1</strain>
    </source>
</reference>
<accession>A0A6A2ZIZ7</accession>
<proteinExistence type="inferred from homology"/>
<evidence type="ECO:0000256" key="9">
    <source>
        <dbReference type="ARBA" id="ARBA00023180"/>
    </source>
</evidence>
<evidence type="ECO:0000256" key="7">
    <source>
        <dbReference type="ARBA" id="ARBA00022989"/>
    </source>
</evidence>
<evidence type="ECO:0000256" key="5">
    <source>
        <dbReference type="ARBA" id="ARBA00022729"/>
    </source>
</evidence>
<comment type="subcellular location">
    <subcellularLocation>
        <location evidence="1">Membrane</location>
        <topology evidence="1">Single-pass membrane protein</topology>
    </subcellularLocation>
</comment>
<keyword evidence="5 10" id="KW-0732">Signal</keyword>
<evidence type="ECO:0000313" key="13">
    <source>
        <dbReference type="Proteomes" id="UP000436088"/>
    </source>
</evidence>
<dbReference type="SUPFAM" id="SSF52058">
    <property type="entry name" value="L domain-like"/>
    <property type="match status" value="1"/>
</dbReference>
<evidence type="ECO:0000256" key="2">
    <source>
        <dbReference type="ARBA" id="ARBA00009592"/>
    </source>
</evidence>
<dbReference type="Pfam" id="PF08263">
    <property type="entry name" value="LRRNT_2"/>
    <property type="match status" value="1"/>
</dbReference>
<evidence type="ECO:0000256" key="3">
    <source>
        <dbReference type="ARBA" id="ARBA00022614"/>
    </source>
</evidence>
<dbReference type="InterPro" id="IPR001611">
    <property type="entry name" value="Leu-rich_rpt"/>
</dbReference>
<dbReference type="Pfam" id="PF00560">
    <property type="entry name" value="LRR_1"/>
    <property type="match status" value="5"/>
</dbReference>
<evidence type="ECO:0000256" key="4">
    <source>
        <dbReference type="ARBA" id="ARBA00022692"/>
    </source>
</evidence>
<gene>
    <name evidence="12" type="ORF">F3Y22_tig00110864pilonHSYRG00268</name>
</gene>
<keyword evidence="4" id="KW-0812">Transmembrane</keyword>
<keyword evidence="8" id="KW-0472">Membrane</keyword>
<dbReference type="EMBL" id="VEPZ02001142">
    <property type="protein sequence ID" value="KAE8691971.1"/>
    <property type="molecule type" value="Genomic_DNA"/>
</dbReference>
<evidence type="ECO:0000259" key="11">
    <source>
        <dbReference type="Pfam" id="PF08263"/>
    </source>
</evidence>
<dbReference type="PANTHER" id="PTHR48060">
    <property type="entry name" value="DNA DAMAGE-REPAIR/TOLERATION PROTEIN DRT100"/>
    <property type="match status" value="1"/>
</dbReference>
<evidence type="ECO:0000256" key="1">
    <source>
        <dbReference type="ARBA" id="ARBA00004167"/>
    </source>
</evidence>